<evidence type="ECO:0000313" key="2">
    <source>
        <dbReference type="Proteomes" id="UP000265566"/>
    </source>
</evidence>
<sequence>MEGGMIKPPLKKRQVMMMTTNNAVKDIRVLQRIRRFKVLLPNGTIVELKVRIPNEDEMRFEEFIHLVRIRYLKIRKNSESMKKKSEINWNCDDLYLEDANDNKIKDVVDFGNFVPKKCHILRLKVNGIGEFPEWFENMWDLTPDIDLLMELPEDYNFEAAITDLIVSSLAKQTINSIFLIKILHISTLTLSFIYQDNALQAVWFNGKDNRKLIGYGPMTSI</sequence>
<accession>A0A396JNV1</accession>
<organism evidence="1 2">
    <name type="scientific">Medicago truncatula</name>
    <name type="common">Barrel medic</name>
    <name type="synonym">Medicago tribuloides</name>
    <dbReference type="NCBI Taxonomy" id="3880"/>
    <lineage>
        <taxon>Eukaryota</taxon>
        <taxon>Viridiplantae</taxon>
        <taxon>Streptophyta</taxon>
        <taxon>Embryophyta</taxon>
        <taxon>Tracheophyta</taxon>
        <taxon>Spermatophyta</taxon>
        <taxon>Magnoliopsida</taxon>
        <taxon>eudicotyledons</taxon>
        <taxon>Gunneridae</taxon>
        <taxon>Pentapetalae</taxon>
        <taxon>rosids</taxon>
        <taxon>fabids</taxon>
        <taxon>Fabales</taxon>
        <taxon>Fabaceae</taxon>
        <taxon>Papilionoideae</taxon>
        <taxon>50 kb inversion clade</taxon>
        <taxon>NPAAA clade</taxon>
        <taxon>Hologalegina</taxon>
        <taxon>IRL clade</taxon>
        <taxon>Trifolieae</taxon>
        <taxon>Medicago</taxon>
    </lineage>
</organism>
<comment type="caution">
    <text evidence="1">The sequence shown here is derived from an EMBL/GenBank/DDBJ whole genome shotgun (WGS) entry which is preliminary data.</text>
</comment>
<dbReference type="AlphaFoldDB" id="A0A396JNV1"/>
<dbReference type="Gramene" id="rna87">
    <property type="protein sequence ID" value="RHN76717.1"/>
    <property type="gene ID" value="gene87"/>
</dbReference>
<dbReference type="EMBL" id="PSQE01000001">
    <property type="protein sequence ID" value="RHN76717.1"/>
    <property type="molecule type" value="Genomic_DNA"/>
</dbReference>
<reference evidence="2" key="1">
    <citation type="journal article" date="2018" name="Nat. Plants">
        <title>Whole-genome landscape of Medicago truncatula symbiotic genes.</title>
        <authorList>
            <person name="Pecrix Y."/>
            <person name="Staton S.E."/>
            <person name="Sallet E."/>
            <person name="Lelandais-Briere C."/>
            <person name="Moreau S."/>
            <person name="Carrere S."/>
            <person name="Blein T."/>
            <person name="Jardinaud M.F."/>
            <person name="Latrasse D."/>
            <person name="Zouine M."/>
            <person name="Zahm M."/>
            <person name="Kreplak J."/>
            <person name="Mayjonade B."/>
            <person name="Satge C."/>
            <person name="Perez M."/>
            <person name="Cauet S."/>
            <person name="Marande W."/>
            <person name="Chantry-Darmon C."/>
            <person name="Lopez-Roques C."/>
            <person name="Bouchez O."/>
            <person name="Berard A."/>
            <person name="Debelle F."/>
            <person name="Munos S."/>
            <person name="Bendahmane A."/>
            <person name="Berges H."/>
            <person name="Niebel A."/>
            <person name="Buitink J."/>
            <person name="Frugier F."/>
            <person name="Benhamed M."/>
            <person name="Crespi M."/>
            <person name="Gouzy J."/>
            <person name="Gamas P."/>
        </authorList>
    </citation>
    <scope>NUCLEOTIDE SEQUENCE [LARGE SCALE GENOMIC DNA]</scope>
    <source>
        <strain evidence="2">cv. Jemalong A17</strain>
    </source>
</reference>
<name>A0A396JNV1_MEDTR</name>
<proteinExistence type="predicted"/>
<protein>
    <submittedName>
        <fullName evidence="1">Uncharacterized protein</fullName>
    </submittedName>
</protein>
<dbReference type="Proteomes" id="UP000265566">
    <property type="component" value="Chromosome 1"/>
</dbReference>
<gene>
    <name evidence="1" type="ORF">MtrunA17_Chr1g0146941</name>
</gene>
<evidence type="ECO:0000313" key="1">
    <source>
        <dbReference type="EMBL" id="RHN76717.1"/>
    </source>
</evidence>